<dbReference type="RefSeq" id="WP_240983493.1">
    <property type="nucleotide sequence ID" value="NZ_CDGJ01000019.1"/>
</dbReference>
<dbReference type="EMBL" id="LR746496">
    <property type="protein sequence ID" value="CAA7599721.1"/>
    <property type="molecule type" value="Genomic_DNA"/>
</dbReference>
<evidence type="ECO:0000313" key="5">
    <source>
        <dbReference type="Proteomes" id="UP001071230"/>
    </source>
</evidence>
<keyword evidence="2" id="KW-0472">Membrane</keyword>
<dbReference type="Proteomes" id="UP000836597">
    <property type="component" value="Chromosome"/>
</dbReference>
<organism evidence="3">
    <name type="scientific">Acididesulfobacillus acetoxydans</name>
    <dbReference type="NCBI Taxonomy" id="1561005"/>
    <lineage>
        <taxon>Bacteria</taxon>
        <taxon>Bacillati</taxon>
        <taxon>Bacillota</taxon>
        <taxon>Clostridia</taxon>
        <taxon>Eubacteriales</taxon>
        <taxon>Peptococcaceae</taxon>
        <taxon>Acididesulfobacillus</taxon>
    </lineage>
</organism>
<protein>
    <submittedName>
        <fullName evidence="3">Uncharacterized protein</fullName>
    </submittedName>
</protein>
<accession>A0A8S0WVM9</accession>
<keyword evidence="2" id="KW-1133">Transmembrane helix</keyword>
<reference evidence="4" key="1">
    <citation type="submission" date="2014-11" db="EMBL/GenBank/DDBJ databases">
        <authorList>
            <person name="Hornung B.V."/>
        </authorList>
    </citation>
    <scope>NUCLEOTIDE SEQUENCE</scope>
    <source>
        <strain evidence="4">INE</strain>
    </source>
</reference>
<evidence type="ECO:0000313" key="4">
    <source>
        <dbReference type="EMBL" id="CEJ06273.1"/>
    </source>
</evidence>
<dbReference type="AlphaFoldDB" id="A0A8S0WVM9"/>
<feature type="transmembrane region" description="Helical" evidence="2">
    <location>
        <begin position="64"/>
        <end position="84"/>
    </location>
</feature>
<keyword evidence="5" id="KW-1185">Reference proteome</keyword>
<dbReference type="EMBL" id="CDGJ01000019">
    <property type="protein sequence ID" value="CEJ06273.1"/>
    <property type="molecule type" value="Genomic_DNA"/>
</dbReference>
<name>A0A8S0WVM9_9FIRM</name>
<proteinExistence type="predicted"/>
<feature type="region of interest" description="Disordered" evidence="1">
    <location>
        <begin position="1"/>
        <end position="35"/>
    </location>
</feature>
<gene>
    <name evidence="3" type="ORF">DEACI_0348</name>
    <name evidence="4" type="ORF">DEACI_0721</name>
</gene>
<keyword evidence="2" id="KW-0812">Transmembrane</keyword>
<evidence type="ECO:0000256" key="1">
    <source>
        <dbReference type="SAM" id="MobiDB-lite"/>
    </source>
</evidence>
<dbReference type="KEGG" id="aacx:DEACI_0348"/>
<sequence length="125" mass="14053">MTQDKTRAELREREAGEPSCRPFVGPEDEGPDGTHLGERWRLLVERYQDHPGGQFSADFTRRMAWTLQIVFFTLAIILALVFSLPSLPKDLCSAQGLKPRWAGVSEAARKQAAENPFAYHKLTAP</sequence>
<evidence type="ECO:0000313" key="3">
    <source>
        <dbReference type="EMBL" id="CAA7599721.1"/>
    </source>
</evidence>
<reference evidence="3" key="2">
    <citation type="submission" date="2020-01" db="EMBL/GenBank/DDBJ databases">
        <authorList>
            <person name="Hornung B."/>
        </authorList>
    </citation>
    <scope>NUCLEOTIDE SEQUENCE</scope>
    <source>
        <strain evidence="3">PacBioINE</strain>
    </source>
</reference>
<feature type="compositionally biased region" description="Basic and acidic residues" evidence="1">
    <location>
        <begin position="1"/>
        <end position="16"/>
    </location>
</feature>
<dbReference type="Proteomes" id="UP001071230">
    <property type="component" value="Unassembled WGS sequence"/>
</dbReference>
<evidence type="ECO:0000256" key="2">
    <source>
        <dbReference type="SAM" id="Phobius"/>
    </source>
</evidence>